<dbReference type="SMART" id="SM00471">
    <property type="entry name" value="HDc"/>
    <property type="match status" value="1"/>
</dbReference>
<reference evidence="2" key="1">
    <citation type="journal article" date="2014" name="Front. Microbiol.">
        <title>High frequency of phylogenetically diverse reductive dehalogenase-homologous genes in deep subseafloor sedimentary metagenomes.</title>
        <authorList>
            <person name="Kawai M."/>
            <person name="Futagami T."/>
            <person name="Toyoda A."/>
            <person name="Takaki Y."/>
            <person name="Nishi S."/>
            <person name="Hori S."/>
            <person name="Arai W."/>
            <person name="Tsubouchi T."/>
            <person name="Morono Y."/>
            <person name="Uchiyama I."/>
            <person name="Ito T."/>
            <person name="Fujiyama A."/>
            <person name="Inagaki F."/>
            <person name="Takami H."/>
        </authorList>
    </citation>
    <scope>NUCLEOTIDE SEQUENCE</scope>
    <source>
        <strain evidence="2">Expedition CK06-06</strain>
    </source>
</reference>
<dbReference type="SUPFAM" id="SSF109604">
    <property type="entry name" value="HD-domain/PDEase-like"/>
    <property type="match status" value="1"/>
</dbReference>
<proteinExistence type="predicted"/>
<name>X1G7L0_9ZZZZ</name>
<dbReference type="InterPro" id="IPR006674">
    <property type="entry name" value="HD_domain"/>
</dbReference>
<gene>
    <name evidence="2" type="ORF">S03H2_16007</name>
</gene>
<accession>X1G7L0</accession>
<dbReference type="InterPro" id="IPR050135">
    <property type="entry name" value="dGTPase-like"/>
</dbReference>
<dbReference type="PANTHER" id="PTHR11373:SF4">
    <property type="entry name" value="DEOXYNUCLEOSIDE TRIPHOSPHATE TRIPHOSPHOHYDROLASE SAMHD1"/>
    <property type="match status" value="1"/>
</dbReference>
<dbReference type="PANTHER" id="PTHR11373">
    <property type="entry name" value="DEOXYNUCLEOSIDE TRIPHOSPHATE TRIPHOSPHOHYDROLASE"/>
    <property type="match status" value="1"/>
</dbReference>
<dbReference type="Gene3D" id="1.10.3210.10">
    <property type="entry name" value="Hypothetical protein af1432"/>
    <property type="match status" value="1"/>
</dbReference>
<feature type="non-terminal residue" evidence="2">
    <location>
        <position position="370"/>
    </location>
</feature>
<dbReference type="InterPro" id="IPR003607">
    <property type="entry name" value="HD/PDEase_dom"/>
</dbReference>
<dbReference type="GO" id="GO:0008832">
    <property type="term" value="F:dGTPase activity"/>
    <property type="evidence" value="ECO:0007669"/>
    <property type="project" value="TreeGrafter"/>
</dbReference>
<dbReference type="AlphaFoldDB" id="X1G7L0"/>
<dbReference type="EMBL" id="BARU01008157">
    <property type="protein sequence ID" value="GAH37529.1"/>
    <property type="molecule type" value="Genomic_DNA"/>
</dbReference>
<organism evidence="2">
    <name type="scientific">marine sediment metagenome</name>
    <dbReference type="NCBI Taxonomy" id="412755"/>
    <lineage>
        <taxon>unclassified sequences</taxon>
        <taxon>metagenomes</taxon>
        <taxon>ecological metagenomes</taxon>
    </lineage>
</organism>
<sequence>MITYFRPYNSKIADPIYKYIEITSKPIKEKEVTERDLINSPWMQRLTRIHQLQSTWWVYPGGEHSRFQHSLGVMYMASEFARQLYPSLSKVCKKYGEDIPSEEFVVETARLAGLFHDVGHGPYGHLLDFVVLKPTYNTNHEKISQKIIREKYKENIEKIIRSPKGYFRKDEKLDVEDICILLRRPESGEVESEKRWVKELRCLFSGLYSADIMDYLQRDSYYCGTPELGLIDAKRLIADSFIDENGLNLHIDSASSLKQFITSRIQMYDKVYWHKRGRACDLQIIDILADTYKLMGFKNPEKDLDNYYNLNDWYLFTTMLNWVESKDDKKREIGKIWRDLINQNLYWHEAFSYSVRFTKTLLPGTRVKSP</sequence>
<dbReference type="GO" id="GO:0006203">
    <property type="term" value="P:dGTP catabolic process"/>
    <property type="evidence" value="ECO:0007669"/>
    <property type="project" value="TreeGrafter"/>
</dbReference>
<protein>
    <recommendedName>
        <fullName evidence="1">HD domain-containing protein</fullName>
    </recommendedName>
</protein>
<evidence type="ECO:0000259" key="1">
    <source>
        <dbReference type="PROSITE" id="PS51831"/>
    </source>
</evidence>
<evidence type="ECO:0000313" key="2">
    <source>
        <dbReference type="EMBL" id="GAH37529.1"/>
    </source>
</evidence>
<dbReference type="CDD" id="cd00077">
    <property type="entry name" value="HDc"/>
    <property type="match status" value="1"/>
</dbReference>
<feature type="domain" description="HD" evidence="1">
    <location>
        <begin position="66"/>
        <end position="222"/>
    </location>
</feature>
<dbReference type="Pfam" id="PF01966">
    <property type="entry name" value="HD"/>
    <property type="match status" value="1"/>
</dbReference>
<comment type="caution">
    <text evidence="2">The sequence shown here is derived from an EMBL/GenBank/DDBJ whole genome shotgun (WGS) entry which is preliminary data.</text>
</comment>
<dbReference type="PROSITE" id="PS51831">
    <property type="entry name" value="HD"/>
    <property type="match status" value="1"/>
</dbReference>